<feature type="signal peptide" evidence="1">
    <location>
        <begin position="1"/>
        <end position="26"/>
    </location>
</feature>
<keyword evidence="1" id="KW-0732">Signal</keyword>
<comment type="caution">
    <text evidence="2">The sequence shown here is derived from an EMBL/GenBank/DDBJ whole genome shotgun (WGS) entry which is preliminary data.</text>
</comment>
<evidence type="ECO:0008006" key="4">
    <source>
        <dbReference type="Google" id="ProtNLM"/>
    </source>
</evidence>
<proteinExistence type="predicted"/>
<dbReference type="EMBL" id="QLIX01000035">
    <property type="protein sequence ID" value="RAI55247.1"/>
    <property type="molecule type" value="Genomic_DNA"/>
</dbReference>
<evidence type="ECO:0000256" key="1">
    <source>
        <dbReference type="SAM" id="SignalP"/>
    </source>
</evidence>
<protein>
    <recommendedName>
        <fullName evidence="4">DUF2946 domain-containing protein</fullName>
    </recommendedName>
</protein>
<dbReference type="AlphaFoldDB" id="A0A327LYP5"/>
<gene>
    <name evidence="2" type="ORF">DOO78_24675</name>
</gene>
<dbReference type="Proteomes" id="UP000249065">
    <property type="component" value="Unassembled WGS sequence"/>
</dbReference>
<dbReference type="RefSeq" id="WP_111472551.1">
    <property type="nucleotide sequence ID" value="NZ_QLIX01000035.1"/>
</dbReference>
<evidence type="ECO:0000313" key="2">
    <source>
        <dbReference type="EMBL" id="RAI55247.1"/>
    </source>
</evidence>
<name>A0A327LYP5_9PROT</name>
<evidence type="ECO:0000313" key="3">
    <source>
        <dbReference type="Proteomes" id="UP000249065"/>
    </source>
</evidence>
<organism evidence="2 3">
    <name type="scientific">Roseicella frigidaeris</name>
    <dbReference type="NCBI Taxonomy" id="2230885"/>
    <lineage>
        <taxon>Bacteria</taxon>
        <taxon>Pseudomonadati</taxon>
        <taxon>Pseudomonadota</taxon>
        <taxon>Alphaproteobacteria</taxon>
        <taxon>Acetobacterales</taxon>
        <taxon>Roseomonadaceae</taxon>
        <taxon>Roseicella</taxon>
    </lineage>
</organism>
<sequence length="115" mass="11063">MGVLSFRRVVAILATIALLLSGAASAVAGEPCGQMAATTSMAAHDGTPCGDDGSGPERPMGMACAVVCLATCPAAMAGLGASEAVQPILLVVPSAAPEVGLAGIGVAPPLQPPKI</sequence>
<feature type="chain" id="PRO_5016234620" description="DUF2946 domain-containing protein" evidence="1">
    <location>
        <begin position="27"/>
        <end position="115"/>
    </location>
</feature>
<keyword evidence="3" id="KW-1185">Reference proteome</keyword>
<reference evidence="3" key="1">
    <citation type="submission" date="2018-06" db="EMBL/GenBank/DDBJ databases">
        <authorList>
            <person name="Khan S.A."/>
        </authorList>
    </citation>
    <scope>NUCLEOTIDE SEQUENCE [LARGE SCALE GENOMIC DNA]</scope>
    <source>
        <strain evidence="3">DB-1506</strain>
    </source>
</reference>
<accession>A0A327LYP5</accession>